<dbReference type="PANTHER" id="PTHR46223">
    <property type="entry name" value="HISTONE-LYSINE N-METHYLTRANSFERASE SUV39H"/>
    <property type="match status" value="1"/>
</dbReference>
<name>A0A0D0DLW5_9AGAM</name>
<dbReference type="STRING" id="930991.A0A0D0DLW5"/>
<dbReference type="Pfam" id="PF00856">
    <property type="entry name" value="SET"/>
    <property type="match status" value="1"/>
</dbReference>
<feature type="compositionally biased region" description="Low complexity" evidence="8">
    <location>
        <begin position="213"/>
        <end position="242"/>
    </location>
</feature>
<feature type="compositionally biased region" description="Polar residues" evidence="8">
    <location>
        <begin position="243"/>
        <end position="252"/>
    </location>
</feature>
<feature type="domain" description="Post-SET" evidence="11">
    <location>
        <begin position="557"/>
        <end position="573"/>
    </location>
</feature>
<dbReference type="GO" id="GO:0042054">
    <property type="term" value="F:histone methyltransferase activity"/>
    <property type="evidence" value="ECO:0007669"/>
    <property type="project" value="InterPro"/>
</dbReference>
<evidence type="ECO:0008006" key="14">
    <source>
        <dbReference type="Google" id="ProtNLM"/>
    </source>
</evidence>
<reference evidence="12 13" key="1">
    <citation type="submission" date="2014-04" db="EMBL/GenBank/DDBJ databases">
        <authorList>
            <consortium name="DOE Joint Genome Institute"/>
            <person name="Kuo A."/>
            <person name="Kohler A."/>
            <person name="Jargeat P."/>
            <person name="Nagy L.G."/>
            <person name="Floudas D."/>
            <person name="Copeland A."/>
            <person name="Barry K.W."/>
            <person name="Cichocki N."/>
            <person name="Veneault-Fourrey C."/>
            <person name="LaButti K."/>
            <person name="Lindquist E.A."/>
            <person name="Lipzen A."/>
            <person name="Lundell T."/>
            <person name="Morin E."/>
            <person name="Murat C."/>
            <person name="Sun H."/>
            <person name="Tunlid A."/>
            <person name="Henrissat B."/>
            <person name="Grigoriev I.V."/>
            <person name="Hibbett D.S."/>
            <person name="Martin F."/>
            <person name="Nordberg H.P."/>
            <person name="Cantor M.N."/>
            <person name="Hua S.X."/>
        </authorList>
    </citation>
    <scope>NUCLEOTIDE SEQUENCE [LARGE SCALE GENOMIC DNA]</scope>
    <source>
        <strain evidence="12 13">Ve08.2h10</strain>
    </source>
</reference>
<dbReference type="PROSITE" id="PS50867">
    <property type="entry name" value="PRE_SET"/>
    <property type="match status" value="1"/>
</dbReference>
<protein>
    <recommendedName>
        <fullName evidence="14">SET domain-containing protein</fullName>
    </recommendedName>
</protein>
<keyword evidence="7" id="KW-0862">Zinc</keyword>
<dbReference type="Pfam" id="PF05033">
    <property type="entry name" value="Pre-SET"/>
    <property type="match status" value="1"/>
</dbReference>
<proteinExistence type="predicted"/>
<feature type="domain" description="Pre-SET" evidence="10">
    <location>
        <begin position="346"/>
        <end position="414"/>
    </location>
</feature>
<dbReference type="InterPro" id="IPR003616">
    <property type="entry name" value="Post-SET_dom"/>
</dbReference>
<evidence type="ECO:0000256" key="7">
    <source>
        <dbReference type="ARBA" id="ARBA00022833"/>
    </source>
</evidence>
<keyword evidence="4" id="KW-0808">Transferase</keyword>
<feature type="region of interest" description="Disordered" evidence="8">
    <location>
        <begin position="102"/>
        <end position="132"/>
    </location>
</feature>
<dbReference type="InterPro" id="IPR001214">
    <property type="entry name" value="SET_dom"/>
</dbReference>
<dbReference type="InterPro" id="IPR046341">
    <property type="entry name" value="SET_dom_sf"/>
</dbReference>
<dbReference type="SUPFAM" id="SSF82199">
    <property type="entry name" value="SET domain"/>
    <property type="match status" value="1"/>
</dbReference>
<keyword evidence="5" id="KW-0949">S-adenosyl-L-methionine</keyword>
<dbReference type="InterPro" id="IPR007728">
    <property type="entry name" value="Pre-SET_dom"/>
</dbReference>
<evidence type="ECO:0000256" key="6">
    <source>
        <dbReference type="ARBA" id="ARBA00022723"/>
    </source>
</evidence>
<evidence type="ECO:0000256" key="5">
    <source>
        <dbReference type="ARBA" id="ARBA00022691"/>
    </source>
</evidence>
<evidence type="ECO:0000259" key="9">
    <source>
        <dbReference type="PROSITE" id="PS50280"/>
    </source>
</evidence>
<dbReference type="PROSITE" id="PS50280">
    <property type="entry name" value="SET"/>
    <property type="match status" value="1"/>
</dbReference>
<dbReference type="Proteomes" id="UP000054538">
    <property type="component" value="Unassembled WGS sequence"/>
</dbReference>
<dbReference type="InParanoid" id="A0A0D0DLW5"/>
<feature type="compositionally biased region" description="Basic and acidic residues" evidence="8">
    <location>
        <begin position="117"/>
        <end position="127"/>
    </location>
</feature>
<dbReference type="GO" id="GO:0008270">
    <property type="term" value="F:zinc ion binding"/>
    <property type="evidence" value="ECO:0007669"/>
    <property type="project" value="InterPro"/>
</dbReference>
<dbReference type="PANTHER" id="PTHR46223:SF3">
    <property type="entry name" value="HISTONE-LYSINE N-METHYLTRANSFERASE SET-23"/>
    <property type="match status" value="1"/>
</dbReference>
<gene>
    <name evidence="12" type="ORF">PAXRUDRAFT_147412</name>
</gene>
<accession>A0A0D0DLW5</accession>
<reference evidence="13" key="2">
    <citation type="submission" date="2015-01" db="EMBL/GenBank/DDBJ databases">
        <title>Evolutionary Origins and Diversification of the Mycorrhizal Mutualists.</title>
        <authorList>
            <consortium name="DOE Joint Genome Institute"/>
            <consortium name="Mycorrhizal Genomics Consortium"/>
            <person name="Kohler A."/>
            <person name="Kuo A."/>
            <person name="Nagy L.G."/>
            <person name="Floudas D."/>
            <person name="Copeland A."/>
            <person name="Barry K.W."/>
            <person name="Cichocki N."/>
            <person name="Veneault-Fourrey C."/>
            <person name="LaButti K."/>
            <person name="Lindquist E.A."/>
            <person name="Lipzen A."/>
            <person name="Lundell T."/>
            <person name="Morin E."/>
            <person name="Murat C."/>
            <person name="Riley R."/>
            <person name="Ohm R."/>
            <person name="Sun H."/>
            <person name="Tunlid A."/>
            <person name="Henrissat B."/>
            <person name="Grigoriev I.V."/>
            <person name="Hibbett D.S."/>
            <person name="Martin F."/>
        </authorList>
    </citation>
    <scope>NUCLEOTIDE SEQUENCE [LARGE SCALE GENOMIC DNA]</scope>
    <source>
        <strain evidence="13">Ve08.2h10</strain>
    </source>
</reference>
<keyword evidence="6" id="KW-0479">Metal-binding</keyword>
<dbReference type="OrthoDB" id="308383at2759"/>
<keyword evidence="3" id="KW-0489">Methyltransferase</keyword>
<keyword evidence="2" id="KW-0158">Chromosome</keyword>
<feature type="compositionally biased region" description="Low complexity" evidence="8">
    <location>
        <begin position="165"/>
        <end position="198"/>
    </location>
</feature>
<evidence type="ECO:0000256" key="3">
    <source>
        <dbReference type="ARBA" id="ARBA00022603"/>
    </source>
</evidence>
<dbReference type="EMBL" id="KN825283">
    <property type="protein sequence ID" value="KIK92408.1"/>
    <property type="molecule type" value="Genomic_DNA"/>
</dbReference>
<feature type="region of interest" description="Disordered" evidence="8">
    <location>
        <begin position="156"/>
        <end position="254"/>
    </location>
</feature>
<comment type="subcellular location">
    <subcellularLocation>
        <location evidence="1">Chromosome</location>
    </subcellularLocation>
</comment>
<evidence type="ECO:0000313" key="13">
    <source>
        <dbReference type="Proteomes" id="UP000054538"/>
    </source>
</evidence>
<dbReference type="GO" id="GO:0032259">
    <property type="term" value="P:methylation"/>
    <property type="evidence" value="ECO:0007669"/>
    <property type="project" value="UniProtKB-KW"/>
</dbReference>
<keyword evidence="13" id="KW-1185">Reference proteome</keyword>
<organism evidence="12 13">
    <name type="scientific">Paxillus rubicundulus Ve08.2h10</name>
    <dbReference type="NCBI Taxonomy" id="930991"/>
    <lineage>
        <taxon>Eukaryota</taxon>
        <taxon>Fungi</taxon>
        <taxon>Dikarya</taxon>
        <taxon>Basidiomycota</taxon>
        <taxon>Agaricomycotina</taxon>
        <taxon>Agaricomycetes</taxon>
        <taxon>Agaricomycetidae</taxon>
        <taxon>Boletales</taxon>
        <taxon>Paxilineae</taxon>
        <taxon>Paxillaceae</taxon>
        <taxon>Paxillus</taxon>
    </lineage>
</organism>
<evidence type="ECO:0000259" key="10">
    <source>
        <dbReference type="PROSITE" id="PS50867"/>
    </source>
</evidence>
<evidence type="ECO:0000313" key="12">
    <source>
        <dbReference type="EMBL" id="KIK92408.1"/>
    </source>
</evidence>
<dbReference type="GO" id="GO:0005694">
    <property type="term" value="C:chromosome"/>
    <property type="evidence" value="ECO:0007669"/>
    <property type="project" value="UniProtKB-SubCell"/>
</dbReference>
<dbReference type="Gene3D" id="2.170.270.10">
    <property type="entry name" value="SET domain"/>
    <property type="match status" value="1"/>
</dbReference>
<evidence type="ECO:0000256" key="4">
    <source>
        <dbReference type="ARBA" id="ARBA00022679"/>
    </source>
</evidence>
<dbReference type="HOGENOM" id="CLU_020840_8_2_1"/>
<feature type="region of interest" description="Disordered" evidence="8">
    <location>
        <begin position="1"/>
        <end position="33"/>
    </location>
</feature>
<evidence type="ECO:0000259" key="11">
    <source>
        <dbReference type="PROSITE" id="PS50868"/>
    </source>
</evidence>
<evidence type="ECO:0000256" key="8">
    <source>
        <dbReference type="SAM" id="MobiDB-lite"/>
    </source>
</evidence>
<feature type="domain" description="SET" evidence="9">
    <location>
        <begin position="417"/>
        <end position="541"/>
    </location>
</feature>
<dbReference type="GO" id="GO:0005634">
    <property type="term" value="C:nucleus"/>
    <property type="evidence" value="ECO:0007669"/>
    <property type="project" value="InterPro"/>
</dbReference>
<dbReference type="AlphaFoldDB" id="A0A0D0DLW5"/>
<dbReference type="PROSITE" id="PS50868">
    <property type="entry name" value="POST_SET"/>
    <property type="match status" value="1"/>
</dbReference>
<sequence length="574" mass="64113">MAEQEQQQMWKRSPTPEETWSDASGGNDSGEWPVIGVVGEELRLDGTSRYVRWGNWHRADGSNTTWDAEDFDGQGVLNRWKRVQKRLRNTLADTSLDMEVPWPDDAVHKRPTQHRKQAYEEKLEKRRAGGPISTADWDAEVDVAYARLQEPEIGESNSRLRVRRSVNGAGSSMSAAAGPSRRGRMSSSSSPALSVASRDQLSPIIFSPRRGRSQLTSAAASSSRSRPTTVTLRSTPSTSSLRKGNTPSSTDFSRGPWSTLGTLASVVRSQDHRTLSLSDMSYRRMGIQTTWNRAARDAGAATVRISSDIADADILPDLRQLKYIERGYVFCTGLQEIFEVSPDVFTTCDCSTCIDASQCNCQDSSEIYDEDDTKVFAYFRGLFTFNVPRGVEVIECNEYCGCHPKCGNRVAQLPRDVAIEIFDTKRCGWGARALVDIRKGKVLGTYTGRREDVEHLPEEHQRYLFDLDGTEVKDVENLGGRYTVDSYEFGNWTRFVNHSCSPNMRVYSVVYDTITDVNMPYMAFVASKNIPAGTELTINYHPHGEDEVDEKRKKPAGASACSCGSKSCRGWMKL</sequence>
<evidence type="ECO:0000256" key="2">
    <source>
        <dbReference type="ARBA" id="ARBA00022454"/>
    </source>
</evidence>
<dbReference type="InterPro" id="IPR050973">
    <property type="entry name" value="H3K9_Histone-Lys_N-MTase"/>
</dbReference>
<feature type="compositionally biased region" description="Polar residues" evidence="8">
    <location>
        <begin position="1"/>
        <end position="26"/>
    </location>
</feature>
<dbReference type="SMART" id="SM00317">
    <property type="entry name" value="SET"/>
    <property type="match status" value="1"/>
</dbReference>
<evidence type="ECO:0000256" key="1">
    <source>
        <dbReference type="ARBA" id="ARBA00004286"/>
    </source>
</evidence>